<proteinExistence type="predicted"/>
<evidence type="ECO:0000313" key="2">
    <source>
        <dbReference type="Proteomes" id="UP000002593"/>
    </source>
</evidence>
<dbReference type="AlphaFoldDB" id="A2BJD0"/>
<dbReference type="RefSeq" id="WP_011821408.1">
    <property type="nucleotide sequence ID" value="NC_008818.1"/>
</dbReference>
<dbReference type="KEGG" id="hbu:Hbut_0219"/>
<evidence type="ECO:0000313" key="1">
    <source>
        <dbReference type="EMBL" id="ABM80091.1"/>
    </source>
</evidence>
<dbReference type="GeneID" id="4782078"/>
<name>A2BJD0_HYPBU</name>
<accession>A2BJD0</accession>
<keyword evidence="2" id="KW-1185">Reference proteome</keyword>
<dbReference type="EMBL" id="CP000493">
    <property type="protein sequence ID" value="ABM80091.1"/>
    <property type="molecule type" value="Genomic_DNA"/>
</dbReference>
<sequence>MTVDLRVCDEREVWFEKPERIVEYILEALSKRGCEARVTHRDETGEVRASARCGDCTLSLHAVYMGEMPFRLGKLSELASSRGYGVVKLVIHATTNCRTICESLELLLLRGGG</sequence>
<reference evidence="1 2" key="1">
    <citation type="journal article" date="2007" name="Archaea">
        <title>The genome of Hyperthermus butylicus: a sulfur-reducing, peptide fermenting, neutrophilic Crenarchaeote growing up to 108 degrees C.</title>
        <authorList>
            <person name="Brugger K."/>
            <person name="Chen L."/>
            <person name="Stark M."/>
            <person name="Zibat A."/>
            <person name="Redder P."/>
            <person name="Ruepp A."/>
            <person name="Awayez M."/>
            <person name="She Q."/>
            <person name="Garrett R.A."/>
            <person name="Klenk H.P."/>
        </authorList>
    </citation>
    <scope>NUCLEOTIDE SEQUENCE [LARGE SCALE GENOMIC DNA]</scope>
    <source>
        <strain evidence="2">DSM 5456 / JCM 9403 / PLM1-5</strain>
    </source>
</reference>
<protein>
    <submittedName>
        <fullName evidence="1">Uncharacterized protein</fullName>
    </submittedName>
</protein>
<gene>
    <name evidence="1" type="ordered locus">Hbut_0219</name>
</gene>
<organism evidence="1 2">
    <name type="scientific">Hyperthermus butylicus (strain DSM 5456 / JCM 9403 / PLM1-5)</name>
    <dbReference type="NCBI Taxonomy" id="415426"/>
    <lineage>
        <taxon>Archaea</taxon>
        <taxon>Thermoproteota</taxon>
        <taxon>Thermoprotei</taxon>
        <taxon>Desulfurococcales</taxon>
        <taxon>Pyrodictiaceae</taxon>
        <taxon>Hyperthermus</taxon>
    </lineage>
</organism>
<dbReference type="Proteomes" id="UP000002593">
    <property type="component" value="Chromosome"/>
</dbReference>
<dbReference type="HOGENOM" id="CLU_2127790_0_0_2"/>
<dbReference type="EnsemblBacteria" id="ABM80091">
    <property type="protein sequence ID" value="ABM80091"/>
    <property type="gene ID" value="Hbut_0219"/>
</dbReference>